<comment type="similarity">
    <text evidence="1">Belongs to the leucine-binding protein family.</text>
</comment>
<accession>A0ABM7Y8N2</accession>
<feature type="domain" description="Leucine-binding protein" evidence="4">
    <location>
        <begin position="28"/>
        <end position="374"/>
    </location>
</feature>
<evidence type="ECO:0000256" key="2">
    <source>
        <dbReference type="ARBA" id="ARBA00022729"/>
    </source>
</evidence>
<keyword evidence="3" id="KW-0813">Transport</keyword>
<evidence type="ECO:0000256" key="3">
    <source>
        <dbReference type="ARBA" id="ARBA00022970"/>
    </source>
</evidence>
<organism evidence="5 6">
    <name type="scientific">Roseomonas fluvialis</name>
    <dbReference type="NCBI Taxonomy" id="1750527"/>
    <lineage>
        <taxon>Bacteria</taxon>
        <taxon>Pseudomonadati</taxon>
        <taxon>Pseudomonadota</taxon>
        <taxon>Alphaproteobacteria</taxon>
        <taxon>Acetobacterales</taxon>
        <taxon>Roseomonadaceae</taxon>
        <taxon>Roseomonas</taxon>
    </lineage>
</organism>
<dbReference type="Gene3D" id="3.40.50.2300">
    <property type="match status" value="2"/>
</dbReference>
<dbReference type="InterPro" id="IPR028082">
    <property type="entry name" value="Peripla_BP_I"/>
</dbReference>
<dbReference type="InterPro" id="IPR051010">
    <property type="entry name" value="BCAA_transport"/>
</dbReference>
<protein>
    <submittedName>
        <fullName evidence="5">ABC transporter substrate-binding protein</fullName>
    </submittedName>
</protein>
<keyword evidence="2" id="KW-0732">Signal</keyword>
<keyword evidence="3" id="KW-0029">Amino-acid transport</keyword>
<sequence>MDWSRRAVLGAAGAAAVATNASAQAQPPIKIGILVALEGAFAAGGADGVRNVELALRQAGNTAGGRRVETIVAPSDTRPDTAVRQARKLIEQDQVDFIIGPLSGSEGIAMRDYAKTIPNKTVINGISGALETTWVDPAPNFFRFNLDGAQWGAGLGTFALRNRNYRRIASVAADYSFGYTNFLGFAVDYCRAGGNIVQRFWVPLGATDFGGVIAQLPDNVDAIYLGLGGTDSINFLNQWQQAGAGTKIIGGSIMADQTVLTSRGRARNALIGALTSGPIADDNPDPAWRNYVRAYQEGFPAAQRLASPSLFGVGYHIATLAAIAGLNAVNGDLSDGQTKFRAALSALKLASPLGEITLNENRQATGTVFVNEVAEGPGGTLVNKMVGKTDGVTQTLGMSAAQFRAMGLPSRTTPSDCAALARG</sequence>
<keyword evidence="6" id="KW-1185">Reference proteome</keyword>
<proteinExistence type="inferred from homology"/>
<dbReference type="CDD" id="cd06332">
    <property type="entry name" value="PBP1_aromatic_compounds-like"/>
    <property type="match status" value="1"/>
</dbReference>
<evidence type="ECO:0000313" key="6">
    <source>
        <dbReference type="Proteomes" id="UP000831327"/>
    </source>
</evidence>
<dbReference type="InterPro" id="IPR028081">
    <property type="entry name" value="Leu-bd"/>
</dbReference>
<evidence type="ECO:0000259" key="4">
    <source>
        <dbReference type="Pfam" id="PF13458"/>
    </source>
</evidence>
<dbReference type="Proteomes" id="UP000831327">
    <property type="component" value="Chromosome"/>
</dbReference>
<evidence type="ECO:0000313" key="5">
    <source>
        <dbReference type="EMBL" id="BDG74294.1"/>
    </source>
</evidence>
<dbReference type="SUPFAM" id="SSF53822">
    <property type="entry name" value="Periplasmic binding protein-like I"/>
    <property type="match status" value="1"/>
</dbReference>
<name>A0ABM7Y8N2_9PROT</name>
<gene>
    <name evidence="5" type="ORF">Rmf_42230</name>
</gene>
<dbReference type="PANTHER" id="PTHR30483:SF6">
    <property type="entry name" value="PERIPLASMIC BINDING PROTEIN OF ABC TRANSPORTER FOR NATURAL AMINO ACIDS"/>
    <property type="match status" value="1"/>
</dbReference>
<dbReference type="Pfam" id="PF13458">
    <property type="entry name" value="Peripla_BP_6"/>
    <property type="match status" value="1"/>
</dbReference>
<dbReference type="PANTHER" id="PTHR30483">
    <property type="entry name" value="LEUCINE-SPECIFIC-BINDING PROTEIN"/>
    <property type="match status" value="1"/>
</dbReference>
<evidence type="ECO:0000256" key="1">
    <source>
        <dbReference type="ARBA" id="ARBA00010062"/>
    </source>
</evidence>
<dbReference type="EMBL" id="AP025637">
    <property type="protein sequence ID" value="BDG74294.1"/>
    <property type="molecule type" value="Genomic_DNA"/>
</dbReference>
<reference evidence="5 6" key="1">
    <citation type="journal article" date="2016" name="Microbes Environ.">
        <title>Phylogenetically diverse aerobic anoxygenic phototrophic bacteria isolated from epilithic biofilms in Tama river, Japan.</title>
        <authorList>
            <person name="Hirose S."/>
            <person name="Matsuura K."/>
            <person name="Haruta S."/>
        </authorList>
    </citation>
    <scope>NUCLEOTIDE SEQUENCE [LARGE SCALE GENOMIC DNA]</scope>
    <source>
        <strain evidence="5 6">S08</strain>
    </source>
</reference>